<feature type="compositionally biased region" description="Low complexity" evidence="1">
    <location>
        <begin position="24"/>
        <end position="40"/>
    </location>
</feature>
<dbReference type="OMA" id="TIFIMEI"/>
<dbReference type="Proteomes" id="UP000014680">
    <property type="component" value="Unassembled WGS sequence"/>
</dbReference>
<accession>L7FJV1</accession>
<dbReference type="Gene3D" id="3.80.10.10">
    <property type="entry name" value="Ribonuclease Inhibitor"/>
    <property type="match status" value="3"/>
</dbReference>
<dbReference type="VEuPathDB" id="AmoebaDB:EIN_283760"/>
<evidence type="ECO:0000313" key="2">
    <source>
        <dbReference type="EMBL" id="ELP84830.1"/>
    </source>
</evidence>
<evidence type="ECO:0000256" key="1">
    <source>
        <dbReference type="SAM" id="MobiDB-lite"/>
    </source>
</evidence>
<reference evidence="2 3" key="1">
    <citation type="submission" date="2012-10" db="EMBL/GenBank/DDBJ databases">
        <authorList>
            <person name="Zafar N."/>
            <person name="Inman J."/>
            <person name="Hall N."/>
            <person name="Lorenzi H."/>
            <person name="Caler E."/>
        </authorList>
    </citation>
    <scope>NUCLEOTIDE SEQUENCE [LARGE SCALE GENOMIC DNA]</scope>
    <source>
        <strain evidence="2 3">IP1</strain>
    </source>
</reference>
<evidence type="ECO:0008006" key="4">
    <source>
        <dbReference type="Google" id="ProtNLM"/>
    </source>
</evidence>
<name>L7FJV1_ENTIV</name>
<dbReference type="EMBL" id="KB207106">
    <property type="protein sequence ID" value="ELP84830.1"/>
    <property type="molecule type" value="Genomic_DNA"/>
</dbReference>
<sequence length="1281" mass="144181">MRATKLLSTQKIHTIIQQPISPGSDSSKTPNASSTSSTPSLPTLTFGQLSIPDLMVIALQLDQPTTNIFFLISTKCKSAIHRLKTNSFYAPLDVLKKYFPAMETLALNLPPQIPKTKYRYNIISNAVDFFKPIASYERHVTVLHLIVQTNSQIMLRRLKNIITLSLDFTRVALSQYEAVLIRESKMFSPKFLKAFFIYCQAKDVISAKKIVEVYSKKLMIKVTLIVDGLDFHLRDVDAVLDNSIPELKNIVVLQNEGRYIITSAAVNGFAEYLPLNLKIKGCDEVEFIDLTTFTYLNFCSIYQQKGTQHVFLPPQLKSLKLEETCDNIVNYTTCNLKSMFLSNCTLLQTKYPVTLQKLSILHCFTSNFVLQEGVDLLSISYCNNLKNIQVPKSLKKLQLVNCIALTLISSLQSGNLTELEMTYCPILKVVNLPSTLKTFSVTSCEKLEQTLDLEKIGITEFKIVSSPRLHISSFPDSLKKLHYQDYTGKVLELNEGITELKLSHCETLEAIYFPGDLKYLKIYKCPSISFEGIQNLEMESLEVEGVDRIEEILIPLGLTRLFFADCKYLKLLDGMSDLTNLKELLITTCPMINNIFLPNTITKLELSKCKSLSIVENLEKLKIKFSELVSVYYLLESPILPLQINDLIIEGWLCKDLPNLQNVQTTNLTINNCSYLSQISLPNSLKMFNCNGCKTLQKINIKNAKIENITLDSCTSLKHVQMTTDLTYLVVIDCFGLSFSKLQNIPLKHFGVENITTIKSIKIPSTLNTLQVAFCDRLTELKHLKSVSLKELALISLFSLKTVTFPTSITNLVLENCDMLKEIKGLNLCAIEELKISGLLSLKALSLPTSLTKLNMNMCEQITKVEGLENCKKISSVYFFRCPKLNSFTFPKSLKLLSLDSCNSLTSLNLETYEITDLDISLCEELVEITFCTTITNLSVSSCFKIRSVKNIEKLDVSIESLFGLVINTTHPTLPASFANVQNLISATENYIENSSNVVYSSYSPQLSRSKSPRGDRSPILDSPVFVQRPISPLKLSRSPSPNFNRSPSPILVRAITPTFKKSTSPRSFHPSPLASPTLEMNNIFTISNWKCVDITNLNTFEFEDLYVCNCSKITRLDPPTTVTNLIIESCNAIQTLSPLPKLVNCSIRFCSTMNGLYVPKTLTQLQLLQCEELSELHGLEKAKKLAEFSVKSCNNLRSIALPKNLKKIFVEDCERLNELNNTVNAKIEELLIEHCDSLEMITVPSTLTKVTIEKCYSLKQIPDISNICPNLKKSCVKIEY</sequence>
<dbReference type="OrthoDB" id="1896560at2759"/>
<gene>
    <name evidence="2" type="ORF">EIN_283760</name>
</gene>
<dbReference type="SUPFAM" id="SSF52047">
    <property type="entry name" value="RNI-like"/>
    <property type="match status" value="2"/>
</dbReference>
<dbReference type="RefSeq" id="XP_004184176.1">
    <property type="nucleotide sequence ID" value="XM_004184128.1"/>
</dbReference>
<keyword evidence="3" id="KW-1185">Reference proteome</keyword>
<dbReference type="InterPro" id="IPR032675">
    <property type="entry name" value="LRR_dom_sf"/>
</dbReference>
<feature type="region of interest" description="Disordered" evidence="1">
    <location>
        <begin position="18"/>
        <end position="40"/>
    </location>
</feature>
<dbReference type="InterPro" id="IPR050905">
    <property type="entry name" value="Plant_NBS-LRR"/>
</dbReference>
<dbReference type="Pfam" id="PF13306">
    <property type="entry name" value="LRR_5"/>
    <property type="match status" value="4"/>
</dbReference>
<dbReference type="PANTHER" id="PTHR33463">
    <property type="entry name" value="NB-ARC DOMAIN-CONTAINING PROTEIN-RELATED"/>
    <property type="match status" value="1"/>
</dbReference>
<evidence type="ECO:0000313" key="3">
    <source>
        <dbReference type="Proteomes" id="UP000014680"/>
    </source>
</evidence>
<protein>
    <recommendedName>
        <fullName evidence="4">Leucine-rich repeat containing protein</fullName>
    </recommendedName>
</protein>
<dbReference type="GeneID" id="14883833"/>
<dbReference type="KEGG" id="eiv:EIN_283760"/>
<dbReference type="InterPro" id="IPR026906">
    <property type="entry name" value="LRR_5"/>
</dbReference>
<proteinExistence type="predicted"/>
<organism evidence="2 3">
    <name type="scientific">Entamoeba invadens IP1</name>
    <dbReference type="NCBI Taxonomy" id="370355"/>
    <lineage>
        <taxon>Eukaryota</taxon>
        <taxon>Amoebozoa</taxon>
        <taxon>Evosea</taxon>
        <taxon>Archamoebae</taxon>
        <taxon>Mastigamoebida</taxon>
        <taxon>Entamoebidae</taxon>
        <taxon>Entamoeba</taxon>
    </lineage>
</organism>